<dbReference type="EMBL" id="SMRU01000043">
    <property type="protein sequence ID" value="TDF88843.1"/>
    <property type="molecule type" value="Genomic_DNA"/>
</dbReference>
<gene>
    <name evidence="5" type="ORF">E1809_23565</name>
</gene>
<dbReference type="Gene3D" id="1.20.120.530">
    <property type="entry name" value="GntR ligand-binding domain-like"/>
    <property type="match status" value="1"/>
</dbReference>
<dbReference type="GO" id="GO:0003700">
    <property type="term" value="F:DNA-binding transcription factor activity"/>
    <property type="evidence" value="ECO:0007669"/>
    <property type="project" value="InterPro"/>
</dbReference>
<evidence type="ECO:0000256" key="3">
    <source>
        <dbReference type="ARBA" id="ARBA00023163"/>
    </source>
</evidence>
<dbReference type="RefSeq" id="WP_133206686.1">
    <property type="nucleotide sequence ID" value="NZ_SMRU01000043.1"/>
</dbReference>
<evidence type="ECO:0000256" key="1">
    <source>
        <dbReference type="ARBA" id="ARBA00023015"/>
    </source>
</evidence>
<proteinExistence type="predicted"/>
<keyword evidence="2" id="KW-0238">DNA-binding</keyword>
<feature type="domain" description="HTH gntR-type" evidence="4">
    <location>
        <begin position="12"/>
        <end position="79"/>
    </location>
</feature>
<dbReference type="PANTHER" id="PTHR43537">
    <property type="entry name" value="TRANSCRIPTIONAL REGULATOR, GNTR FAMILY"/>
    <property type="match status" value="1"/>
</dbReference>
<dbReference type="SUPFAM" id="SSF48008">
    <property type="entry name" value="GntR ligand-binding domain-like"/>
    <property type="match status" value="1"/>
</dbReference>
<protein>
    <submittedName>
        <fullName evidence="5">GntR family transcriptional regulator</fullName>
    </submittedName>
</protein>
<dbReference type="CDD" id="cd07377">
    <property type="entry name" value="WHTH_GntR"/>
    <property type="match status" value="1"/>
</dbReference>
<dbReference type="AlphaFoldDB" id="A0A4R5K7S5"/>
<keyword evidence="3" id="KW-0804">Transcription</keyword>
<name>A0A4R5K7S5_9MICC</name>
<dbReference type="PROSITE" id="PS50949">
    <property type="entry name" value="HTH_GNTR"/>
    <property type="match status" value="1"/>
</dbReference>
<dbReference type="OrthoDB" id="8680240at2"/>
<organism evidence="5 6">
    <name type="scientific">Arthrobacter terricola</name>
    <dbReference type="NCBI Taxonomy" id="2547396"/>
    <lineage>
        <taxon>Bacteria</taxon>
        <taxon>Bacillati</taxon>
        <taxon>Actinomycetota</taxon>
        <taxon>Actinomycetes</taxon>
        <taxon>Micrococcales</taxon>
        <taxon>Micrococcaceae</taxon>
        <taxon>Arthrobacter</taxon>
    </lineage>
</organism>
<dbReference type="Gene3D" id="1.10.10.10">
    <property type="entry name" value="Winged helix-like DNA-binding domain superfamily/Winged helix DNA-binding domain"/>
    <property type="match status" value="1"/>
</dbReference>
<dbReference type="InterPro" id="IPR008920">
    <property type="entry name" value="TF_FadR/GntR_C"/>
</dbReference>
<reference evidence="5 6" key="1">
    <citation type="submission" date="2019-03" db="EMBL/GenBank/DDBJ databases">
        <title>Whole genome sequence of Arthrobacter sp JH1-1.</title>
        <authorList>
            <person name="Trinh H.N."/>
        </authorList>
    </citation>
    <scope>NUCLEOTIDE SEQUENCE [LARGE SCALE GENOMIC DNA]</scope>
    <source>
        <strain evidence="5 6">JH1-1</strain>
    </source>
</reference>
<dbReference type="PANTHER" id="PTHR43537:SF5">
    <property type="entry name" value="UXU OPERON TRANSCRIPTIONAL REGULATOR"/>
    <property type="match status" value="1"/>
</dbReference>
<keyword evidence="6" id="KW-1185">Reference proteome</keyword>
<evidence type="ECO:0000259" key="4">
    <source>
        <dbReference type="PROSITE" id="PS50949"/>
    </source>
</evidence>
<dbReference type="Pfam" id="PF00392">
    <property type="entry name" value="GntR"/>
    <property type="match status" value="1"/>
</dbReference>
<dbReference type="SMART" id="SM00895">
    <property type="entry name" value="FCD"/>
    <property type="match status" value="1"/>
</dbReference>
<keyword evidence="1" id="KW-0805">Transcription regulation</keyword>
<dbReference type="SUPFAM" id="SSF46785">
    <property type="entry name" value="Winged helix' DNA-binding domain"/>
    <property type="match status" value="1"/>
</dbReference>
<dbReference type="InterPro" id="IPR036388">
    <property type="entry name" value="WH-like_DNA-bd_sf"/>
</dbReference>
<dbReference type="InterPro" id="IPR000524">
    <property type="entry name" value="Tscrpt_reg_HTH_GntR"/>
</dbReference>
<comment type="caution">
    <text evidence="5">The sequence shown here is derived from an EMBL/GenBank/DDBJ whole genome shotgun (WGS) entry which is preliminary data.</text>
</comment>
<evidence type="ECO:0000313" key="6">
    <source>
        <dbReference type="Proteomes" id="UP000295511"/>
    </source>
</evidence>
<evidence type="ECO:0000313" key="5">
    <source>
        <dbReference type="EMBL" id="TDF88843.1"/>
    </source>
</evidence>
<dbReference type="InterPro" id="IPR036390">
    <property type="entry name" value="WH_DNA-bd_sf"/>
</dbReference>
<dbReference type="Pfam" id="PF07729">
    <property type="entry name" value="FCD"/>
    <property type="match status" value="1"/>
</dbReference>
<dbReference type="GO" id="GO:0003677">
    <property type="term" value="F:DNA binding"/>
    <property type="evidence" value="ECO:0007669"/>
    <property type="project" value="UniProtKB-KW"/>
</dbReference>
<dbReference type="InterPro" id="IPR011711">
    <property type="entry name" value="GntR_C"/>
</dbReference>
<evidence type="ECO:0000256" key="2">
    <source>
        <dbReference type="ARBA" id="ARBA00023125"/>
    </source>
</evidence>
<dbReference type="SMART" id="SM00345">
    <property type="entry name" value="HTH_GNTR"/>
    <property type="match status" value="1"/>
</dbReference>
<dbReference type="Proteomes" id="UP000295511">
    <property type="component" value="Unassembled WGS sequence"/>
</dbReference>
<accession>A0A4R5K7S5</accession>
<sequence>MSIHAPSHVTPTLVADQVYEILENGILTGRLAAGSPLRVQELAAMVGTSVMPVREAIRRLEEAGLATRIPHKGAVVKTFTVAELIHIYDVRTTLEVDATRKGTPNVTASDIQHMKTMLGHMQKAAGEDRIADALDLDEEILRTLYKASGNPVLVSVIDTLWLQCRPFKAIGVTEALDNHDITPWTPQPALFEAVKAGDTVTAAAITADSLASARRRLVLRLEPH</sequence>